<dbReference type="Gene3D" id="1.10.167.10">
    <property type="entry name" value="Regulator of G-protein Signalling 4, domain 2"/>
    <property type="match status" value="1"/>
</dbReference>
<dbReference type="EMBL" id="MUJZ01067939">
    <property type="protein sequence ID" value="OTF69971.1"/>
    <property type="molecule type" value="Genomic_DNA"/>
</dbReference>
<proteinExistence type="predicted"/>
<dbReference type="InterPro" id="IPR038207">
    <property type="entry name" value="DIX_dom_sf"/>
</dbReference>
<evidence type="ECO:0000256" key="3">
    <source>
        <dbReference type="ARBA" id="ARBA00022687"/>
    </source>
</evidence>
<dbReference type="Gene3D" id="1.10.196.10">
    <property type="match status" value="1"/>
</dbReference>
<gene>
    <name evidence="8" type="ORF">BLA29_002489</name>
</gene>
<dbReference type="OrthoDB" id="10007451at2759"/>
<feature type="domain" description="RGS" evidence="6">
    <location>
        <begin position="132"/>
        <end position="269"/>
    </location>
</feature>
<dbReference type="SMART" id="SM00315">
    <property type="entry name" value="RGS"/>
    <property type="match status" value="1"/>
</dbReference>
<feature type="compositionally biased region" description="Polar residues" evidence="5">
    <location>
        <begin position="81"/>
        <end position="94"/>
    </location>
</feature>
<evidence type="ECO:0000256" key="2">
    <source>
        <dbReference type="ARBA" id="ARBA00022490"/>
    </source>
</evidence>
<accession>A0A1Y3ANF7</accession>
<evidence type="ECO:0000313" key="8">
    <source>
        <dbReference type="EMBL" id="OTF69971.1"/>
    </source>
</evidence>
<feature type="compositionally biased region" description="Polar residues" evidence="5">
    <location>
        <begin position="20"/>
        <end position="29"/>
    </location>
</feature>
<dbReference type="PROSITE" id="PS50841">
    <property type="entry name" value="DIX"/>
    <property type="match status" value="1"/>
</dbReference>
<keyword evidence="9" id="KW-1185">Reference proteome</keyword>
<dbReference type="Pfam" id="PF00778">
    <property type="entry name" value="DIX"/>
    <property type="match status" value="1"/>
</dbReference>
<dbReference type="InterPro" id="IPR016137">
    <property type="entry name" value="RGS"/>
</dbReference>
<dbReference type="InterPro" id="IPR044926">
    <property type="entry name" value="RGS_subdomain_2"/>
</dbReference>
<dbReference type="GO" id="GO:0060090">
    <property type="term" value="F:molecular adaptor activity"/>
    <property type="evidence" value="ECO:0007669"/>
    <property type="project" value="TreeGrafter"/>
</dbReference>
<evidence type="ECO:0000259" key="6">
    <source>
        <dbReference type="PROSITE" id="PS50132"/>
    </source>
</evidence>
<dbReference type="PROSITE" id="PS50132">
    <property type="entry name" value="RGS"/>
    <property type="match status" value="1"/>
</dbReference>
<evidence type="ECO:0000256" key="4">
    <source>
        <dbReference type="PROSITE-ProRule" id="PRU00069"/>
    </source>
</evidence>
<dbReference type="Pfam" id="PF00615">
    <property type="entry name" value="RGS"/>
    <property type="match status" value="1"/>
</dbReference>
<feature type="region of interest" description="Disordered" evidence="5">
    <location>
        <begin position="1"/>
        <end position="29"/>
    </location>
</feature>
<dbReference type="InterPro" id="IPR001158">
    <property type="entry name" value="DIX"/>
</dbReference>
<dbReference type="SUPFAM" id="SSF48097">
    <property type="entry name" value="Regulator of G-protein signaling, RGS"/>
    <property type="match status" value="1"/>
</dbReference>
<evidence type="ECO:0000313" key="9">
    <source>
        <dbReference type="Proteomes" id="UP000194236"/>
    </source>
</evidence>
<reference evidence="8 9" key="1">
    <citation type="submission" date="2017-03" db="EMBL/GenBank/DDBJ databases">
        <title>Genome Survey of Euroglyphus maynei.</title>
        <authorList>
            <person name="Arlian L.G."/>
            <person name="Morgan M.S."/>
            <person name="Rider S.D."/>
        </authorList>
    </citation>
    <scope>NUCLEOTIDE SEQUENCE [LARGE SCALE GENOMIC DNA]</scope>
    <source>
        <strain evidence="8">Arlian Lab</strain>
        <tissue evidence="8">Whole body</tissue>
    </source>
</reference>
<dbReference type="GO" id="GO:0005634">
    <property type="term" value="C:nucleus"/>
    <property type="evidence" value="ECO:0007669"/>
    <property type="project" value="TreeGrafter"/>
</dbReference>
<feature type="compositionally biased region" description="Low complexity" evidence="5">
    <location>
        <begin position="532"/>
        <end position="543"/>
    </location>
</feature>
<feature type="region of interest" description="Disordered" evidence="5">
    <location>
        <begin position="282"/>
        <end position="319"/>
    </location>
</feature>
<evidence type="ECO:0000256" key="1">
    <source>
        <dbReference type="ARBA" id="ARBA00004496"/>
    </source>
</evidence>
<feature type="compositionally biased region" description="Polar residues" evidence="5">
    <location>
        <begin position="584"/>
        <end position="601"/>
    </location>
</feature>
<evidence type="ECO:0000259" key="7">
    <source>
        <dbReference type="PROSITE" id="PS50841"/>
    </source>
</evidence>
<feature type="region of interest" description="Disordered" evidence="5">
    <location>
        <begin position="353"/>
        <end position="386"/>
    </location>
</feature>
<comment type="caution">
    <text evidence="8">The sequence shown here is derived from an EMBL/GenBank/DDBJ whole genome shotgun (WGS) entry which is preliminary data.</text>
</comment>
<dbReference type="PANTHER" id="PTHR46102">
    <property type="entry name" value="AXIN"/>
    <property type="match status" value="1"/>
</dbReference>
<dbReference type="GO" id="GO:0019901">
    <property type="term" value="F:protein kinase binding"/>
    <property type="evidence" value="ECO:0007669"/>
    <property type="project" value="TreeGrafter"/>
</dbReference>
<dbReference type="GO" id="GO:0008013">
    <property type="term" value="F:beta-catenin binding"/>
    <property type="evidence" value="ECO:0007669"/>
    <property type="project" value="TreeGrafter"/>
</dbReference>
<dbReference type="GO" id="GO:0005737">
    <property type="term" value="C:cytoplasm"/>
    <property type="evidence" value="ECO:0007669"/>
    <property type="project" value="UniProtKB-SubCell"/>
</dbReference>
<feature type="compositionally biased region" description="Low complexity" evidence="5">
    <location>
        <begin position="106"/>
        <end position="120"/>
    </location>
</feature>
<dbReference type="SUPFAM" id="SSF54236">
    <property type="entry name" value="Ubiquitin-like"/>
    <property type="match status" value="1"/>
</dbReference>
<dbReference type="InterPro" id="IPR029071">
    <property type="entry name" value="Ubiquitin-like_domsf"/>
</dbReference>
<feature type="domain" description="DIX" evidence="7">
    <location>
        <begin position="659"/>
        <end position="747"/>
    </location>
</feature>
<feature type="region of interest" description="Disordered" evidence="5">
    <location>
        <begin position="81"/>
        <end position="124"/>
    </location>
</feature>
<feature type="region of interest" description="Disordered" evidence="5">
    <location>
        <begin position="582"/>
        <end position="601"/>
    </location>
</feature>
<keyword evidence="2" id="KW-0963">Cytoplasm</keyword>
<organism evidence="8 9">
    <name type="scientific">Euroglyphus maynei</name>
    <name type="common">Mayne's house dust mite</name>
    <dbReference type="NCBI Taxonomy" id="6958"/>
    <lineage>
        <taxon>Eukaryota</taxon>
        <taxon>Metazoa</taxon>
        <taxon>Ecdysozoa</taxon>
        <taxon>Arthropoda</taxon>
        <taxon>Chelicerata</taxon>
        <taxon>Arachnida</taxon>
        <taxon>Acari</taxon>
        <taxon>Acariformes</taxon>
        <taxon>Sarcoptiformes</taxon>
        <taxon>Astigmata</taxon>
        <taxon>Psoroptidia</taxon>
        <taxon>Analgoidea</taxon>
        <taxon>Pyroglyphidae</taxon>
        <taxon>Pyroglyphinae</taxon>
        <taxon>Euroglyphus</taxon>
    </lineage>
</organism>
<dbReference type="GO" id="GO:0016055">
    <property type="term" value="P:Wnt signaling pathway"/>
    <property type="evidence" value="ECO:0007669"/>
    <property type="project" value="UniProtKB-KW"/>
</dbReference>
<dbReference type="Proteomes" id="UP000194236">
    <property type="component" value="Unassembled WGS sequence"/>
</dbReference>
<feature type="compositionally biased region" description="Polar residues" evidence="5">
    <location>
        <begin position="282"/>
        <end position="297"/>
    </location>
</feature>
<name>A0A1Y3ANF7_EURMA</name>
<dbReference type="GO" id="GO:0031625">
    <property type="term" value="F:ubiquitin protein ligase binding"/>
    <property type="evidence" value="ECO:0007669"/>
    <property type="project" value="TreeGrafter"/>
</dbReference>
<dbReference type="GO" id="GO:0032436">
    <property type="term" value="P:positive regulation of proteasomal ubiquitin-dependent protein catabolic process"/>
    <property type="evidence" value="ECO:0007669"/>
    <property type="project" value="TreeGrafter"/>
</dbReference>
<feature type="compositionally biased region" description="Basic and acidic residues" evidence="5">
    <location>
        <begin position="95"/>
        <end position="104"/>
    </location>
</feature>
<dbReference type="GO" id="GO:0090090">
    <property type="term" value="P:negative regulation of canonical Wnt signaling pathway"/>
    <property type="evidence" value="ECO:0007669"/>
    <property type="project" value="InterPro"/>
</dbReference>
<dbReference type="GO" id="GO:0030877">
    <property type="term" value="C:beta-catenin destruction complex"/>
    <property type="evidence" value="ECO:0007669"/>
    <property type="project" value="TreeGrafter"/>
</dbReference>
<dbReference type="Gene3D" id="2.40.240.130">
    <property type="match status" value="1"/>
</dbReference>
<protein>
    <submittedName>
        <fullName evidence="8">Axin-1-like protein</fullName>
    </submittedName>
</protein>
<feature type="compositionally biased region" description="Polar residues" evidence="5">
    <location>
        <begin position="362"/>
        <end position="382"/>
    </location>
</feature>
<keyword evidence="3 4" id="KW-0879">Wnt signaling pathway</keyword>
<dbReference type="GO" id="GO:0005886">
    <property type="term" value="C:plasma membrane"/>
    <property type="evidence" value="ECO:0007669"/>
    <property type="project" value="TreeGrafter"/>
</dbReference>
<dbReference type="GO" id="GO:0048468">
    <property type="term" value="P:cell development"/>
    <property type="evidence" value="ECO:0007669"/>
    <property type="project" value="TreeGrafter"/>
</dbReference>
<dbReference type="PANTHER" id="PTHR46102:SF2">
    <property type="entry name" value="AXIN"/>
    <property type="match status" value="1"/>
</dbReference>
<dbReference type="InterPro" id="IPR036305">
    <property type="entry name" value="RGS_sf"/>
</dbReference>
<dbReference type="AlphaFoldDB" id="A0A1Y3ANF7"/>
<sequence length="748" mass="83858">MSLAAASPTSSPSPSSSSSIQQQVTSINLSPGYYRRQEPQHLHTNLNRQHISVLTNGPSSGQSSIPQQLFNCTSATRNSAESISVEKMTNQSQKQQRDQIDDNRQTPPTIGSSTPSSIATDETPQIDRWSRDFRSLIDDRDGVNLFRQYTAEAGLDYMLNFYFACIGLKSTEIDVATKHRLISVIFKRFILNPKILELSERCQQYLLDAYKNQRKCSESSSSLDSNRQQHQSQPLDENTFNEAFIEIETRLSGAIYQNFLKSRIFLEYINKFDWTNNVRQTAGTSSNNKTDFDQQSLPEKDANPPHPLTESSDDSEQEFISESNNYVNRFDMPVIDETSEDGDSTVIEVAPKLATQQQQQQHSRATQLRSLLSNKSNTSAVNRTERPQLQFYALENPPHPYHVNRHAQYSSVQYNSKKDSEIESISSSDSSFVCSRDRKSSLRNMCSSLSSKILAQRFQRPPHQQERKQLLPTENPDEFARILIEKLNKVRSEQETDIKLSQALISFERAHSPSLPGSHIGNVQQREAGVGKNSTNNNQTSNKSNHRESGLGLALKNIDFSTLKSESGQAILDKHFAQVFETPNADSPSTSNQSTSAPYPHNPQQIHYYGQPAANVTNSAAIIAPIEGSSTIHQLPPPSPLSPTPHFIAQFNSLSVNNSIAIPAYVKFSNEEVPHKLTLMGPHITLLAFKQQIPTKRGVQEFFFKRQSSESEKLDCGSDSLWINIKDDHATLPQLGGKIHARVELSSN</sequence>
<feature type="region of interest" description="Disordered" evidence="5">
    <location>
        <begin position="528"/>
        <end position="549"/>
    </location>
</feature>
<evidence type="ECO:0000256" key="5">
    <source>
        <dbReference type="SAM" id="MobiDB-lite"/>
    </source>
</evidence>
<feature type="compositionally biased region" description="Low complexity" evidence="5">
    <location>
        <begin position="1"/>
        <end position="19"/>
    </location>
</feature>
<dbReference type="InterPro" id="IPR024066">
    <property type="entry name" value="RGS_subdom1/3"/>
</dbReference>
<comment type="subcellular location">
    <subcellularLocation>
        <location evidence="1">Cytoplasm</location>
    </subcellularLocation>
</comment>
<dbReference type="InterPro" id="IPR043581">
    <property type="entry name" value="Axin-like"/>
</dbReference>